<comment type="cofactor">
    <cofactor evidence="1">
        <name>Mg(2+)</name>
        <dbReference type="ChEBI" id="CHEBI:18420"/>
    </cofactor>
</comment>
<keyword evidence="7" id="KW-0456">Lyase</keyword>
<dbReference type="PANTHER" id="PTHR32308:SF10">
    <property type="entry name" value="CITRATE LYASE SUBUNIT BETA"/>
    <property type="match status" value="1"/>
</dbReference>
<dbReference type="PIRSF" id="PIRSF015582">
    <property type="entry name" value="Cit_lyase_B"/>
    <property type="match status" value="1"/>
</dbReference>
<evidence type="ECO:0000256" key="2">
    <source>
        <dbReference type="ARBA" id="ARBA00022723"/>
    </source>
</evidence>
<comment type="caution">
    <text evidence="7">The sequence shown here is derived from an EMBL/GenBank/DDBJ whole genome shotgun (WGS) entry which is preliminary data.</text>
</comment>
<organism evidence="7 8">
    <name type="scientific">Brevibacterium marinum</name>
    <dbReference type="NCBI Taxonomy" id="418643"/>
    <lineage>
        <taxon>Bacteria</taxon>
        <taxon>Bacillati</taxon>
        <taxon>Actinomycetota</taxon>
        <taxon>Actinomycetes</taxon>
        <taxon>Micrococcales</taxon>
        <taxon>Brevibacteriaceae</taxon>
        <taxon>Brevibacterium</taxon>
    </lineage>
</organism>
<evidence type="ECO:0000256" key="1">
    <source>
        <dbReference type="ARBA" id="ARBA00001946"/>
    </source>
</evidence>
<reference evidence="7 8" key="1">
    <citation type="submission" date="2020-03" db="EMBL/GenBank/DDBJ databases">
        <title>Sequencing the genomes of 1000 actinobacteria strains.</title>
        <authorList>
            <person name="Klenk H.-P."/>
        </authorList>
    </citation>
    <scope>NUCLEOTIDE SEQUENCE [LARGE SCALE GENOMIC DNA]</scope>
    <source>
        <strain evidence="7 8">DSM 18964</strain>
    </source>
</reference>
<evidence type="ECO:0000256" key="5">
    <source>
        <dbReference type="PIRSR" id="PIRSR015582-2"/>
    </source>
</evidence>
<evidence type="ECO:0000256" key="3">
    <source>
        <dbReference type="ARBA" id="ARBA00022842"/>
    </source>
</evidence>
<evidence type="ECO:0000313" key="7">
    <source>
        <dbReference type="EMBL" id="NJC55382.1"/>
    </source>
</evidence>
<evidence type="ECO:0000259" key="6">
    <source>
        <dbReference type="Pfam" id="PF03328"/>
    </source>
</evidence>
<evidence type="ECO:0000256" key="4">
    <source>
        <dbReference type="PIRSR" id="PIRSR015582-1"/>
    </source>
</evidence>
<dbReference type="InterPro" id="IPR040442">
    <property type="entry name" value="Pyrv_kinase-like_dom_sf"/>
</dbReference>
<gene>
    <name evidence="7" type="ORF">BKA07_000417</name>
</gene>
<dbReference type="RefSeq" id="WP_167949431.1">
    <property type="nucleotide sequence ID" value="NZ_BAAAPQ010000026.1"/>
</dbReference>
<protein>
    <submittedName>
        <fullName evidence="7">Citrate lyase subunit beta/citryl-CoA lyase</fullName>
        <ecNumber evidence="7">4.1.3.34</ecNumber>
    </submittedName>
</protein>
<keyword evidence="8" id="KW-1185">Reference proteome</keyword>
<dbReference type="InterPro" id="IPR015813">
    <property type="entry name" value="Pyrv/PenolPyrv_kinase-like_dom"/>
</dbReference>
<dbReference type="EMBL" id="JAATJN010000001">
    <property type="protein sequence ID" value="NJC55382.1"/>
    <property type="molecule type" value="Genomic_DNA"/>
</dbReference>
<dbReference type="InterPro" id="IPR005000">
    <property type="entry name" value="Aldolase/citrate-lyase_domain"/>
</dbReference>
<feature type="domain" description="HpcH/HpaI aldolase/citrate lyase" evidence="6">
    <location>
        <begin position="26"/>
        <end position="227"/>
    </location>
</feature>
<evidence type="ECO:0000313" key="8">
    <source>
        <dbReference type="Proteomes" id="UP000576792"/>
    </source>
</evidence>
<dbReference type="GO" id="GO:0000287">
    <property type="term" value="F:magnesium ion binding"/>
    <property type="evidence" value="ECO:0007669"/>
    <property type="project" value="TreeGrafter"/>
</dbReference>
<dbReference type="Proteomes" id="UP000576792">
    <property type="component" value="Unassembled WGS sequence"/>
</dbReference>
<proteinExistence type="predicted"/>
<dbReference type="GO" id="GO:0008816">
    <property type="term" value="F:citryl-CoA lyase activity"/>
    <property type="evidence" value="ECO:0007669"/>
    <property type="project" value="UniProtKB-EC"/>
</dbReference>
<accession>A0A846S1B3</accession>
<dbReference type="InterPro" id="IPR011206">
    <property type="entry name" value="Citrate_lyase_beta/mcl1/mcl2"/>
</dbReference>
<feature type="binding site" evidence="5">
    <location>
        <position position="128"/>
    </location>
    <ligand>
        <name>Mg(2+)</name>
        <dbReference type="ChEBI" id="CHEBI:18420"/>
    </ligand>
</feature>
<dbReference type="AlphaFoldDB" id="A0A846S1B3"/>
<dbReference type="Pfam" id="PF03328">
    <property type="entry name" value="HpcH_HpaI"/>
    <property type="match status" value="1"/>
</dbReference>
<dbReference type="GO" id="GO:0006107">
    <property type="term" value="P:oxaloacetate metabolic process"/>
    <property type="evidence" value="ECO:0007669"/>
    <property type="project" value="TreeGrafter"/>
</dbReference>
<keyword evidence="2 5" id="KW-0479">Metal-binding</keyword>
<feature type="binding site" evidence="5">
    <location>
        <position position="154"/>
    </location>
    <ligand>
        <name>Mg(2+)</name>
        <dbReference type="ChEBI" id="CHEBI:18420"/>
    </ligand>
</feature>
<feature type="binding site" evidence="4">
    <location>
        <position position="128"/>
    </location>
    <ligand>
        <name>substrate</name>
    </ligand>
</feature>
<dbReference type="PANTHER" id="PTHR32308">
    <property type="entry name" value="LYASE BETA SUBUNIT, PUTATIVE (AFU_ORTHOLOGUE AFUA_4G13030)-RELATED"/>
    <property type="match status" value="1"/>
</dbReference>
<sequence>MAEEGLRSSGPFAPVDRMGAKGPAWLFVPGDQPERFAKAVAAADLAIIDLEDAVRAEDKAGAREALAAAELLDPRQICVRINGFGTDHIEADLALVRALGIGTVMLPMAESDQPFDSLDGLTVIALVETARGVMEAAHIAAHPHVSALALGSADLQLDLRGRSRPDSHARFDDLLGFARAQLLFAARAADIAVIDSVHIALDDAPGLAREAAVAAIYGFDGKLAIHPTQVQAVRTAFAPTPDELGWARTVVAEARSRSEGAFALDGELIDEVVIRRAEMLLRFTS</sequence>
<dbReference type="SUPFAM" id="SSF51621">
    <property type="entry name" value="Phosphoenolpyruvate/pyruvate domain"/>
    <property type="match status" value="1"/>
</dbReference>
<feature type="binding site" evidence="4">
    <location>
        <position position="80"/>
    </location>
    <ligand>
        <name>substrate</name>
    </ligand>
</feature>
<dbReference type="Gene3D" id="3.20.20.60">
    <property type="entry name" value="Phosphoenolpyruvate-binding domains"/>
    <property type="match status" value="1"/>
</dbReference>
<name>A0A846S1B3_9MICO</name>
<dbReference type="EC" id="4.1.3.34" evidence="7"/>
<keyword evidence="3 5" id="KW-0460">Magnesium</keyword>